<name>A0A6J4KN44_9BACT</name>
<dbReference type="AlphaFoldDB" id="A0A6J4KN44"/>
<protein>
    <submittedName>
        <fullName evidence="2">Protein-methionine-sulfoxide reductase heme-binding subunit MsrQ</fullName>
    </submittedName>
</protein>
<organism evidence="2">
    <name type="scientific">uncultured Gemmatimonadota bacterium</name>
    <dbReference type="NCBI Taxonomy" id="203437"/>
    <lineage>
        <taxon>Bacteria</taxon>
        <taxon>Pseudomonadati</taxon>
        <taxon>Gemmatimonadota</taxon>
        <taxon>environmental samples</taxon>
    </lineage>
</organism>
<feature type="compositionally biased region" description="Basic residues" evidence="1">
    <location>
        <begin position="33"/>
        <end position="54"/>
    </location>
</feature>
<sequence>GRPRALAAARRALDPPGRVGGGPGAAGADPGRGVHRRPGRRAHRRSHPSHRLRRPAAADVHPGHLPRPALDGVELAGPRPADAGAVRLFVRVPSSRHLPGGPGLLAGVHRRGRGGAPVRYGGLRGVPAAGAPGAHVDQGIHPPAGKEVAETPPAGVSCCGAGRAALPVAGEEGPARPADLRRRVRRAHAGAAGAPAGGGPEPRPACAARNTRPRSSV</sequence>
<dbReference type="EMBL" id="CADCTV010000232">
    <property type="protein sequence ID" value="CAA9310124.1"/>
    <property type="molecule type" value="Genomic_DNA"/>
</dbReference>
<feature type="region of interest" description="Disordered" evidence="1">
    <location>
        <begin position="1"/>
        <end position="76"/>
    </location>
</feature>
<proteinExistence type="predicted"/>
<evidence type="ECO:0000256" key="1">
    <source>
        <dbReference type="SAM" id="MobiDB-lite"/>
    </source>
</evidence>
<feature type="non-terminal residue" evidence="2">
    <location>
        <position position="217"/>
    </location>
</feature>
<accession>A0A6J4KN44</accession>
<evidence type="ECO:0000313" key="2">
    <source>
        <dbReference type="EMBL" id="CAA9310124.1"/>
    </source>
</evidence>
<reference evidence="2" key="1">
    <citation type="submission" date="2020-02" db="EMBL/GenBank/DDBJ databases">
        <authorList>
            <person name="Meier V. D."/>
        </authorList>
    </citation>
    <scope>NUCLEOTIDE SEQUENCE</scope>
    <source>
        <strain evidence="2">AVDCRST_MAG89</strain>
    </source>
</reference>
<feature type="region of interest" description="Disordered" evidence="1">
    <location>
        <begin position="129"/>
        <end position="217"/>
    </location>
</feature>
<feature type="compositionally biased region" description="Low complexity" evidence="1">
    <location>
        <begin position="1"/>
        <end position="17"/>
    </location>
</feature>
<feature type="non-terminal residue" evidence="2">
    <location>
        <position position="1"/>
    </location>
</feature>
<gene>
    <name evidence="2" type="ORF">AVDCRST_MAG89-1063</name>
</gene>